<dbReference type="RefSeq" id="WP_222824758.1">
    <property type="nucleotide sequence ID" value="NZ_JAHWXP010000002.1"/>
</dbReference>
<comment type="subcellular location">
    <subcellularLocation>
        <location evidence="1 11">Cell outer membrane</location>
        <topology evidence="1 11">Multi-pass membrane protein</topology>
    </subcellularLocation>
</comment>
<keyword evidence="17" id="KW-0675">Receptor</keyword>
<feature type="chain" id="PRO_5046229866" evidence="14">
    <location>
        <begin position="32"/>
        <end position="893"/>
    </location>
</feature>
<dbReference type="PROSITE" id="PS00430">
    <property type="entry name" value="TONB_DEPENDENT_REC_1"/>
    <property type="match status" value="1"/>
</dbReference>
<evidence type="ECO:0000256" key="13">
    <source>
        <dbReference type="RuleBase" id="RU003357"/>
    </source>
</evidence>
<evidence type="ECO:0000313" key="18">
    <source>
        <dbReference type="Proteomes" id="UP000759298"/>
    </source>
</evidence>
<dbReference type="EMBL" id="JAHWXP010000002">
    <property type="protein sequence ID" value="MBY8337215.1"/>
    <property type="molecule type" value="Genomic_DNA"/>
</dbReference>
<dbReference type="Proteomes" id="UP000759298">
    <property type="component" value="Unassembled WGS sequence"/>
</dbReference>
<dbReference type="PANTHER" id="PTHR32552:SF81">
    <property type="entry name" value="TONB-DEPENDENT OUTER MEMBRANE RECEPTOR"/>
    <property type="match status" value="1"/>
</dbReference>
<keyword evidence="6" id="KW-0408">Iron</keyword>
<evidence type="ECO:0000256" key="5">
    <source>
        <dbReference type="ARBA" id="ARBA00022692"/>
    </source>
</evidence>
<evidence type="ECO:0000256" key="1">
    <source>
        <dbReference type="ARBA" id="ARBA00004571"/>
    </source>
</evidence>
<keyword evidence="10 11" id="KW-0998">Cell outer membrane</keyword>
<dbReference type="PANTHER" id="PTHR32552">
    <property type="entry name" value="FERRICHROME IRON RECEPTOR-RELATED"/>
    <property type="match status" value="1"/>
</dbReference>
<keyword evidence="7" id="KW-0406">Ion transport</keyword>
<dbReference type="Pfam" id="PF07715">
    <property type="entry name" value="Plug"/>
    <property type="match status" value="1"/>
</dbReference>
<dbReference type="Gene3D" id="2.40.170.20">
    <property type="entry name" value="TonB-dependent receptor, beta-barrel domain"/>
    <property type="match status" value="2"/>
</dbReference>
<dbReference type="InterPro" id="IPR036942">
    <property type="entry name" value="Beta-barrel_TonB_sf"/>
</dbReference>
<feature type="domain" description="TonB-dependent receptor-like beta-barrel" evidence="15">
    <location>
        <begin position="298"/>
        <end position="856"/>
    </location>
</feature>
<evidence type="ECO:0000256" key="12">
    <source>
        <dbReference type="PROSITE-ProRule" id="PRU10143"/>
    </source>
</evidence>
<keyword evidence="4" id="KW-0410">Iron transport</keyword>
<name>A0ABS7PDS7_9SPHN</name>
<keyword evidence="14" id="KW-0732">Signal</keyword>
<evidence type="ECO:0000256" key="14">
    <source>
        <dbReference type="SAM" id="SignalP"/>
    </source>
</evidence>
<reference evidence="17 18" key="1">
    <citation type="submission" date="2021-07" db="EMBL/GenBank/DDBJ databases">
        <title>Alteriqipengyuania abyssalis NZ-12B nov, sp.nov isolated from deep sea sponge in pacific ocean.</title>
        <authorList>
            <person name="Tareen S."/>
            <person name="Wink J."/>
        </authorList>
    </citation>
    <scope>NUCLEOTIDE SEQUENCE [LARGE SCALE GENOMIC DNA]</scope>
    <source>
        <strain evidence="17 18">NZ-12B</strain>
    </source>
</reference>
<evidence type="ECO:0000256" key="11">
    <source>
        <dbReference type="PROSITE-ProRule" id="PRU01360"/>
    </source>
</evidence>
<evidence type="ECO:0000256" key="6">
    <source>
        <dbReference type="ARBA" id="ARBA00023004"/>
    </source>
</evidence>
<evidence type="ECO:0000256" key="10">
    <source>
        <dbReference type="ARBA" id="ARBA00023237"/>
    </source>
</evidence>
<organism evidence="17 18">
    <name type="scientific">Alteriqipengyuania abyssalis</name>
    <dbReference type="NCBI Taxonomy" id="2860200"/>
    <lineage>
        <taxon>Bacteria</taxon>
        <taxon>Pseudomonadati</taxon>
        <taxon>Pseudomonadota</taxon>
        <taxon>Alphaproteobacteria</taxon>
        <taxon>Sphingomonadales</taxon>
        <taxon>Erythrobacteraceae</taxon>
        <taxon>Alteriqipengyuania</taxon>
    </lineage>
</organism>
<evidence type="ECO:0000256" key="2">
    <source>
        <dbReference type="ARBA" id="ARBA00022448"/>
    </source>
</evidence>
<evidence type="ECO:0000259" key="15">
    <source>
        <dbReference type="Pfam" id="PF00593"/>
    </source>
</evidence>
<keyword evidence="9 11" id="KW-0472">Membrane</keyword>
<protein>
    <submittedName>
        <fullName evidence="17">TonB-dependent receptor</fullName>
    </submittedName>
</protein>
<evidence type="ECO:0000256" key="9">
    <source>
        <dbReference type="ARBA" id="ARBA00023136"/>
    </source>
</evidence>
<evidence type="ECO:0000256" key="4">
    <source>
        <dbReference type="ARBA" id="ARBA00022496"/>
    </source>
</evidence>
<dbReference type="SUPFAM" id="SSF56935">
    <property type="entry name" value="Porins"/>
    <property type="match status" value="1"/>
</dbReference>
<evidence type="ECO:0000256" key="8">
    <source>
        <dbReference type="ARBA" id="ARBA00023077"/>
    </source>
</evidence>
<keyword evidence="3 11" id="KW-1134">Transmembrane beta strand</keyword>
<keyword evidence="8 12" id="KW-0798">TonB box</keyword>
<keyword evidence="5 11" id="KW-0812">Transmembrane</keyword>
<evidence type="ECO:0000259" key="16">
    <source>
        <dbReference type="Pfam" id="PF07715"/>
    </source>
</evidence>
<comment type="caution">
    <text evidence="17">The sequence shown here is derived from an EMBL/GenBank/DDBJ whole genome shotgun (WGS) entry which is preliminary data.</text>
</comment>
<dbReference type="InterPro" id="IPR000531">
    <property type="entry name" value="Beta-barrel_TonB"/>
</dbReference>
<keyword evidence="2 11" id="KW-0813">Transport</keyword>
<feature type="signal peptide" evidence="14">
    <location>
        <begin position="1"/>
        <end position="31"/>
    </location>
</feature>
<keyword evidence="18" id="KW-1185">Reference proteome</keyword>
<dbReference type="InterPro" id="IPR039426">
    <property type="entry name" value="TonB-dep_rcpt-like"/>
</dbReference>
<evidence type="ECO:0000256" key="3">
    <source>
        <dbReference type="ARBA" id="ARBA00022452"/>
    </source>
</evidence>
<accession>A0ABS7PDS7</accession>
<dbReference type="Pfam" id="PF00593">
    <property type="entry name" value="TonB_dep_Rec_b-barrel"/>
    <property type="match status" value="1"/>
</dbReference>
<gene>
    <name evidence="17" type="ORF">KYN89_09145</name>
</gene>
<dbReference type="PROSITE" id="PS52016">
    <property type="entry name" value="TONB_DEPENDENT_REC_3"/>
    <property type="match status" value="1"/>
</dbReference>
<dbReference type="InterPro" id="IPR012910">
    <property type="entry name" value="Plug_dom"/>
</dbReference>
<sequence>MAHSSSGIAGFSRHALFAGVAALALPVAAHAQDNAPAGQSDNGEDVETAAELEQALGGNTIVVTATKREQTLQEAPVSVSVTTGETLERAEIRDLIDVQTVTPSLRVSQLQNSSTTTFIIRGFGNGDNNFGVEPSVGVFIDGVFRSRSAGAIGDLANVSRIEVLRGPQSTLFGKNASAGVVSVITREPQFDFGGSVSATYGNFNQIVLKGDITGPLTDDLAFAVSGGLNKRDGYAEVIGFDEKLNDRNRWNARADLLFDNGGPLRMRAIGDYSKIDEICCQVNNLVAGPTTPLVFAAGGNIITNDFFGDTAALNILPTNEVESYGLSWQADLDLDTIGITAITAYRVLDNFFNQDVDFTGLDFIREFRDQKAKTFTQEVRVASDFDGPFNFLLGGFYYNDDVTQQSSIINGEDGRLFFDLLAGGGRPGTLAAVETQLGLPVGSSFAAGPSTLESYAMQNESWSVFGTLDFTMLDDRLTLTAGFNYTDDRKDFQLSQRSLDPLANVNLADAYIVGALANAAGIDATDPAQFNAFVGTPLGQAVFGQVSQLAVTPCPSGVSNPAVCNPLLGLAALQFLPPFLGVPNAVEPGKTHDDKFTYTLRASFEITPELNTYVTYATGFKASSINLSRDSRPVFGDYIPATLPAGVPGVVGGSRFLSPSSPIRDAGLPITNLTVGTRFAGPENAEVYEIGLKGNYPGISFNLALFDQTLKGFQSNLFTGTGFALSNAEQQSTRGFEFDTVITPADPLAITFAMTYLDATYDSFANSPVGDLTGMRPGGIPEFAISTSATYTHDFGYSGNQLIARVDYSHESNVFVNNGLTTVRDNNFRREVNLVNASLTLALANGIEVSGYVRNLTNDRYILTVFPSVAQSGSVSGYPSAPRTYGGTVRFKF</sequence>
<comment type="similarity">
    <text evidence="11 13">Belongs to the TonB-dependent receptor family.</text>
</comment>
<evidence type="ECO:0000256" key="7">
    <source>
        <dbReference type="ARBA" id="ARBA00023065"/>
    </source>
</evidence>
<proteinExistence type="inferred from homology"/>
<feature type="domain" description="TonB-dependent receptor plug" evidence="16">
    <location>
        <begin position="72"/>
        <end position="180"/>
    </location>
</feature>
<evidence type="ECO:0000313" key="17">
    <source>
        <dbReference type="EMBL" id="MBY8337215.1"/>
    </source>
</evidence>
<feature type="short sequence motif" description="TonB box" evidence="12">
    <location>
        <begin position="60"/>
        <end position="66"/>
    </location>
</feature>
<dbReference type="InterPro" id="IPR010916">
    <property type="entry name" value="TonB_box_CS"/>
</dbReference>